<dbReference type="PANTHER" id="PTHR30118:SF15">
    <property type="entry name" value="TRANSCRIPTIONAL REGULATORY PROTEIN"/>
    <property type="match status" value="1"/>
</dbReference>
<dbReference type="InterPro" id="IPR036390">
    <property type="entry name" value="WH_DNA-bd_sf"/>
</dbReference>
<protein>
    <submittedName>
        <fullName evidence="7">LysR family transcriptional regulator</fullName>
    </submittedName>
</protein>
<evidence type="ECO:0000256" key="4">
    <source>
        <dbReference type="ARBA" id="ARBA00023125"/>
    </source>
</evidence>
<organism evidence="7 8">
    <name type="scientific">Chelatococcus reniformis</name>
    <dbReference type="NCBI Taxonomy" id="1494448"/>
    <lineage>
        <taxon>Bacteria</taxon>
        <taxon>Pseudomonadati</taxon>
        <taxon>Pseudomonadota</taxon>
        <taxon>Alphaproteobacteria</taxon>
        <taxon>Hyphomicrobiales</taxon>
        <taxon>Chelatococcaceae</taxon>
        <taxon>Chelatococcus</taxon>
    </lineage>
</organism>
<dbReference type="InterPro" id="IPR000847">
    <property type="entry name" value="LysR_HTH_N"/>
</dbReference>
<evidence type="ECO:0000256" key="5">
    <source>
        <dbReference type="ARBA" id="ARBA00023163"/>
    </source>
</evidence>
<keyword evidence="3" id="KW-0805">Transcription regulation</keyword>
<sequence>MAQLDLGEIDLGLLLALEALLGERNVTHAAARLGLSQPALSARLARLRQVFADPLFVPASNGRGVVATTRATELAGELAEVLDTLRHMVEGPAAFDPARTRRTFTIAVQENPAAILAPGLVPRVLAAAPEARLAFIHPSPDIGERLERGEVDVLIAGPERASGDLMSRALAEDGFLTAQRKGHPRGPGPLDLDTFCALDHLLISTDGGGFSGLIDAVLAARGRTRRVKVSIQNYALAPIVLAGSDCICTLPQRFLARFAHELDLTPPPLDLARPQLLALWHPRNRRDEGHLWLRQRLYEAADAV</sequence>
<evidence type="ECO:0000313" key="7">
    <source>
        <dbReference type="EMBL" id="GGC48081.1"/>
    </source>
</evidence>
<evidence type="ECO:0000313" key="8">
    <source>
        <dbReference type="Proteomes" id="UP000637002"/>
    </source>
</evidence>
<dbReference type="PROSITE" id="PS50931">
    <property type="entry name" value="HTH_LYSR"/>
    <property type="match status" value="1"/>
</dbReference>
<dbReference type="SUPFAM" id="SSF53850">
    <property type="entry name" value="Periplasmic binding protein-like II"/>
    <property type="match status" value="1"/>
</dbReference>
<reference evidence="7" key="1">
    <citation type="journal article" date="2014" name="Int. J. Syst. Evol. Microbiol.">
        <title>Complete genome sequence of Corynebacterium casei LMG S-19264T (=DSM 44701T), isolated from a smear-ripened cheese.</title>
        <authorList>
            <consortium name="US DOE Joint Genome Institute (JGI-PGF)"/>
            <person name="Walter F."/>
            <person name="Albersmeier A."/>
            <person name="Kalinowski J."/>
            <person name="Ruckert C."/>
        </authorList>
    </citation>
    <scope>NUCLEOTIDE SEQUENCE</scope>
    <source>
        <strain evidence="7">CGMCC 1.12919</strain>
    </source>
</reference>
<feature type="domain" description="HTH lysR-type" evidence="6">
    <location>
        <begin position="9"/>
        <end position="68"/>
    </location>
</feature>
<dbReference type="InterPro" id="IPR037402">
    <property type="entry name" value="YidZ_PBP2"/>
</dbReference>
<reference evidence="7" key="2">
    <citation type="submission" date="2020-09" db="EMBL/GenBank/DDBJ databases">
        <authorList>
            <person name="Sun Q."/>
            <person name="Zhou Y."/>
        </authorList>
    </citation>
    <scope>NUCLEOTIDE SEQUENCE</scope>
    <source>
        <strain evidence="7">CGMCC 1.12919</strain>
    </source>
</reference>
<dbReference type="Pfam" id="PF03466">
    <property type="entry name" value="LysR_substrate"/>
    <property type="match status" value="1"/>
</dbReference>
<dbReference type="Pfam" id="PF00126">
    <property type="entry name" value="HTH_1"/>
    <property type="match status" value="1"/>
</dbReference>
<evidence type="ECO:0000259" key="6">
    <source>
        <dbReference type="PROSITE" id="PS50931"/>
    </source>
</evidence>
<evidence type="ECO:0000256" key="2">
    <source>
        <dbReference type="ARBA" id="ARBA00022458"/>
    </source>
</evidence>
<dbReference type="InterPro" id="IPR005119">
    <property type="entry name" value="LysR_subst-bd"/>
</dbReference>
<keyword evidence="5" id="KW-0804">Transcription</keyword>
<dbReference type="Gene3D" id="3.40.190.10">
    <property type="entry name" value="Periplasmic binding protein-like II"/>
    <property type="match status" value="2"/>
</dbReference>
<dbReference type="GO" id="GO:0003700">
    <property type="term" value="F:DNA-binding transcription factor activity"/>
    <property type="evidence" value="ECO:0007669"/>
    <property type="project" value="InterPro"/>
</dbReference>
<dbReference type="AlphaFoldDB" id="A0A916X702"/>
<proteinExistence type="inferred from homology"/>
<keyword evidence="2" id="KW-0536">Nodulation</keyword>
<evidence type="ECO:0000256" key="1">
    <source>
        <dbReference type="ARBA" id="ARBA00009437"/>
    </source>
</evidence>
<dbReference type="CDD" id="cd08417">
    <property type="entry name" value="PBP2_Nitroaromatics_like"/>
    <property type="match status" value="1"/>
</dbReference>
<dbReference type="Proteomes" id="UP000637002">
    <property type="component" value="Unassembled WGS sequence"/>
</dbReference>
<keyword evidence="4" id="KW-0238">DNA-binding</keyword>
<dbReference type="PANTHER" id="PTHR30118">
    <property type="entry name" value="HTH-TYPE TRANSCRIPTIONAL REGULATOR LEUO-RELATED"/>
    <property type="match status" value="1"/>
</dbReference>
<comment type="similarity">
    <text evidence="1">Belongs to the LysR transcriptional regulatory family.</text>
</comment>
<dbReference type="GO" id="GO:0003677">
    <property type="term" value="F:DNA binding"/>
    <property type="evidence" value="ECO:0007669"/>
    <property type="project" value="UniProtKB-KW"/>
</dbReference>
<evidence type="ECO:0000256" key="3">
    <source>
        <dbReference type="ARBA" id="ARBA00023015"/>
    </source>
</evidence>
<name>A0A916X702_9HYPH</name>
<dbReference type="InterPro" id="IPR050389">
    <property type="entry name" value="LysR-type_TF"/>
</dbReference>
<gene>
    <name evidence="7" type="ORF">GCM10010994_04040</name>
</gene>
<dbReference type="InterPro" id="IPR036388">
    <property type="entry name" value="WH-like_DNA-bd_sf"/>
</dbReference>
<dbReference type="SUPFAM" id="SSF46785">
    <property type="entry name" value="Winged helix' DNA-binding domain"/>
    <property type="match status" value="1"/>
</dbReference>
<dbReference type="EMBL" id="BMGG01000001">
    <property type="protein sequence ID" value="GGC48081.1"/>
    <property type="molecule type" value="Genomic_DNA"/>
</dbReference>
<comment type="caution">
    <text evidence="7">The sequence shown here is derived from an EMBL/GenBank/DDBJ whole genome shotgun (WGS) entry which is preliminary data.</text>
</comment>
<accession>A0A916X702</accession>
<dbReference type="PRINTS" id="PR00039">
    <property type="entry name" value="HTHLYSR"/>
</dbReference>
<keyword evidence="8" id="KW-1185">Reference proteome</keyword>
<dbReference type="Gene3D" id="1.10.10.10">
    <property type="entry name" value="Winged helix-like DNA-binding domain superfamily/Winged helix DNA-binding domain"/>
    <property type="match status" value="1"/>
</dbReference>